<gene>
    <name evidence="1" type="ORF">QFC22_001090</name>
</gene>
<protein>
    <submittedName>
        <fullName evidence="1">Uncharacterized protein</fullName>
    </submittedName>
</protein>
<keyword evidence="2" id="KW-1185">Reference proteome</keyword>
<evidence type="ECO:0000313" key="1">
    <source>
        <dbReference type="EMBL" id="KAJ9124290.1"/>
    </source>
</evidence>
<accession>A0ACC2XLM7</accession>
<proteinExistence type="predicted"/>
<comment type="caution">
    <text evidence="1">The sequence shown here is derived from an EMBL/GenBank/DDBJ whole genome shotgun (WGS) entry which is preliminary data.</text>
</comment>
<reference evidence="1" key="1">
    <citation type="submission" date="2023-04" db="EMBL/GenBank/DDBJ databases">
        <title>Draft Genome sequencing of Naganishia species isolated from polar environments using Oxford Nanopore Technology.</title>
        <authorList>
            <person name="Leo P."/>
            <person name="Venkateswaran K."/>
        </authorList>
    </citation>
    <scope>NUCLEOTIDE SEQUENCE</scope>
    <source>
        <strain evidence="1">MNA-CCFEE 5425</strain>
    </source>
</reference>
<organism evidence="1 2">
    <name type="scientific">Naganishia vaughanmartiniae</name>
    <dbReference type="NCBI Taxonomy" id="1424756"/>
    <lineage>
        <taxon>Eukaryota</taxon>
        <taxon>Fungi</taxon>
        <taxon>Dikarya</taxon>
        <taxon>Basidiomycota</taxon>
        <taxon>Agaricomycotina</taxon>
        <taxon>Tremellomycetes</taxon>
        <taxon>Filobasidiales</taxon>
        <taxon>Filobasidiaceae</taxon>
        <taxon>Naganishia</taxon>
    </lineage>
</organism>
<name>A0ACC2XLM7_9TREE</name>
<sequence length="1644" mass="184879">MNIELEDQSVLLRKIEQHRLREQNLSSLPSLDQTSDYEGSDEEENREYFEELKRKNRAARETEELEKENIGRDFDGEDTETPVPTRVSKKPIFSQAQKVQRSTTPPYQPVNRILQVIRSPAASTASSEQAGNTPNDSTSSSNGLPVTSTPAPNRAEIRSADVSLPVSDDPQQRFAKSIRQRDEFKRGRYSSGSSANGSFSIATIQHQENENEGGESRNYDLYSNNSLDLPKLTDRDLLAQVQYHDYAVPIKGGEDSTDERDKPTTARKIVNRNSYVPNNASDIDNSPRVEDDRFETSLEDQANFDYTNSERGGDGSERGQDMSDFTDADEGKKENVVDIIVQMPDETVDSVSEVQRYETYSVTYLESCPQNDSPAPDWVNSRARYRSQSPGQQRPMLPRSPHPRALLTSVNSHGNQERIPSLSRSESETSDRSGSLDNIAQTPMMEDNDGQFSQGTATPGNPENVKRTSENDISFQSDSSNLDDIPEANEHSDHYDAGATPARMAQNQLAYTPTPMYLHNHTTLSTPGIGRNASVMETPLHLTQPPSFETMIHERSLRDITTLTQHENYNSPAPSEYAPSTTKGLSMQTPKPIDKSRANFLLSALKSTSKPMRRQAIAGRMSLGRPGELGGTDAVELSLLTGSVAHRQGHSDDEAFSIADISSVSISSSVDLTTDRRLSIARPRGNMSVPEIILPNGPNPDGVNQGNLIKQMRLGNIALSEENKAQEWMIQRLKDLCALHQIEVPQDLQFSGQKVDHDPHSSPRSLNDTGNTKGGHEVDLRVQQLGQECRQKDEEISRLNAILSASTKEPRASVSSDTADVKERIEKLQQEHRKELQRLEQDLDHMKEESQSDKVRIQELQQDLDEQDATAAKDKDDFEADFRELEDRITTLTEEKEGLTHQMGHQNLDDNQSRLQDELENLREELKQSTEQLQEYEQNIRDLQAKLEHANDENAQFVGEAFHAEDAAKNASFTRRNLEADLEQQDLTTRDLQSQLESMTLAASELKQDIVSRDEALERVATELASASQCIEELKAERGNLLSQLKTMESDVERMRTSLDATTQDLQLTEEKYLEENRRASNLQSRLDSTTSALEAARGEIPKVQTELDRQMANSSGNETNNQLSEELLQAENMVEHLQGRLATCEDELERAQHQSANQARQMAAIRQKDIKIDALASEKAALLERIRILSNQTMANDTKTPAKSIAGNIPASPFGSLRPINRVLLNLRTPRTPGQLSEMTWLSASSAGGAAEEAVLAQLQTLGEELKEANKHIEENFSELEKRGILGCSLVDELADAYGKIASLKERMQRVHKQHNGMVDQLMVTVCPGCDLRFDAAEPLRSVISDIGSHSEDLIVSSSPNPERSRLRQNLAALREQYEGLQLEFRKHRERHDSQVDSLNEDIDALVNEKMKIIEENRKTFCQLENEHIRQTRQLRNEKEDIEHQKHSVESQLTRAQKELESGRLKASALQRELDATSMRIHGLKTEGSELRTQNNKLTTEMEEHKQRLAATEATDKDLRRLRSELGLLQIQYSTSQKATASAEQANEKSAKEAKSHDRLHKQLTSLETSLKEHRREAEEFSQGLKTMQKQHALDKQRAAMAELFEKEREQAMSTIANLEERLAEMHTRQSVVTTNDYQRGIQ</sequence>
<evidence type="ECO:0000313" key="2">
    <source>
        <dbReference type="Proteomes" id="UP001243375"/>
    </source>
</evidence>
<dbReference type="EMBL" id="JASBWU010000002">
    <property type="protein sequence ID" value="KAJ9124290.1"/>
    <property type="molecule type" value="Genomic_DNA"/>
</dbReference>
<dbReference type="Proteomes" id="UP001243375">
    <property type="component" value="Unassembled WGS sequence"/>
</dbReference>